<evidence type="ECO:0008006" key="3">
    <source>
        <dbReference type="Google" id="ProtNLM"/>
    </source>
</evidence>
<organism evidence="1 2">
    <name type="scientific">Rhizophagus irregularis</name>
    <dbReference type="NCBI Taxonomy" id="588596"/>
    <lineage>
        <taxon>Eukaryota</taxon>
        <taxon>Fungi</taxon>
        <taxon>Fungi incertae sedis</taxon>
        <taxon>Mucoromycota</taxon>
        <taxon>Glomeromycotina</taxon>
        <taxon>Glomeromycetes</taxon>
        <taxon>Glomerales</taxon>
        <taxon>Glomeraceae</taxon>
        <taxon>Rhizophagus</taxon>
    </lineage>
</organism>
<evidence type="ECO:0000313" key="2">
    <source>
        <dbReference type="Proteomes" id="UP000234323"/>
    </source>
</evidence>
<dbReference type="AlphaFoldDB" id="A0A2I1GEJ3"/>
<accession>A0A2I1GEJ3</accession>
<proteinExistence type="predicted"/>
<protein>
    <recommendedName>
        <fullName evidence="3">Crinkler family protein</fullName>
    </recommendedName>
</protein>
<evidence type="ECO:0000313" key="1">
    <source>
        <dbReference type="EMBL" id="PKY45031.1"/>
    </source>
</evidence>
<dbReference type="Proteomes" id="UP000234323">
    <property type="component" value="Unassembled WGS sequence"/>
</dbReference>
<sequence length="374" mass="42649">MKLWKVDIAYDNEDKLKHLSHIIVQVPAAAVLISVTAGPFHQGVPQGTLIGMTLTRFTYQIWVKSLRSSKSSGPATTKLVTSYDAKFPLKAMNILFKANGLSTGKSRLLQELPTLIRDQAEKYTNDTLQASLEDVQIDETSVALRIIYEHFILELWIMNNFWENLNPNPNPIHLIVVAVGGLNCSSGDVFYVPVLSGMVQGPIESMFKRLQYIYLPLPLRLLWDEKVFEISKFVAEFDNLKDYVNDHTFRHCIDDFGGQMSRVNLNVDIHLVNFSTITHVIARAILNIDVKANQQIDREDEKKSLTYVDLSSRGILSLEPTSGGNSYVREFWDVMIDQKSHVLWQEFEAFLDGEVHEFVLPNADSIKYHELKYQ</sequence>
<name>A0A2I1GEJ3_9GLOM</name>
<reference evidence="1 2" key="1">
    <citation type="submission" date="2015-10" db="EMBL/GenBank/DDBJ databases">
        <title>Genome analyses suggest a sexual origin of heterokaryosis in a supposedly ancient asexual fungus.</title>
        <authorList>
            <person name="Ropars J."/>
            <person name="Sedzielewska K."/>
            <person name="Noel J."/>
            <person name="Charron P."/>
            <person name="Farinelli L."/>
            <person name="Marton T."/>
            <person name="Kruger M."/>
            <person name="Pelin A."/>
            <person name="Brachmann A."/>
            <person name="Corradi N."/>
        </authorList>
    </citation>
    <scope>NUCLEOTIDE SEQUENCE [LARGE SCALE GENOMIC DNA]</scope>
    <source>
        <strain evidence="1 2">A4</strain>
    </source>
</reference>
<dbReference type="EMBL" id="LLXI01000362">
    <property type="protein sequence ID" value="PKY45031.1"/>
    <property type="molecule type" value="Genomic_DNA"/>
</dbReference>
<keyword evidence="2" id="KW-1185">Reference proteome</keyword>
<dbReference type="VEuPathDB" id="FungiDB:FUN_022400"/>
<gene>
    <name evidence="1" type="ORF">RhiirA4_459514</name>
</gene>
<comment type="caution">
    <text evidence="1">The sequence shown here is derived from an EMBL/GenBank/DDBJ whole genome shotgun (WGS) entry which is preliminary data.</text>
</comment>